<evidence type="ECO:0000256" key="2">
    <source>
        <dbReference type="ARBA" id="ARBA00022679"/>
    </source>
</evidence>
<dbReference type="GO" id="GO:0032259">
    <property type="term" value="P:methylation"/>
    <property type="evidence" value="ECO:0007669"/>
    <property type="project" value="UniProtKB-KW"/>
</dbReference>
<dbReference type="InterPro" id="IPR001537">
    <property type="entry name" value="SpoU_MeTrfase"/>
</dbReference>
<keyword evidence="1 4" id="KW-0489">Methyltransferase</keyword>
<organism evidence="4 5">
    <name type="scientific">Limnobacter litoralis</name>
    <dbReference type="NCBI Taxonomy" id="481366"/>
    <lineage>
        <taxon>Bacteria</taxon>
        <taxon>Pseudomonadati</taxon>
        <taxon>Pseudomonadota</taxon>
        <taxon>Betaproteobacteria</taxon>
        <taxon>Burkholderiales</taxon>
        <taxon>Burkholderiaceae</taxon>
        <taxon>Limnobacter</taxon>
    </lineage>
</organism>
<dbReference type="EMBL" id="BSOJ01000015">
    <property type="protein sequence ID" value="GLR26318.1"/>
    <property type="molecule type" value="Genomic_DNA"/>
</dbReference>
<dbReference type="CDD" id="cd18095">
    <property type="entry name" value="SpoU-like_rRNA-MTase"/>
    <property type="match status" value="1"/>
</dbReference>
<gene>
    <name evidence="4" type="ORF">GCM10007875_14080</name>
</gene>
<dbReference type="InterPro" id="IPR051259">
    <property type="entry name" value="rRNA_Methyltransferase"/>
</dbReference>
<dbReference type="Gene3D" id="3.30.1330.30">
    <property type="match status" value="1"/>
</dbReference>
<keyword evidence="2" id="KW-0808">Transferase</keyword>
<feature type="domain" description="tRNA/rRNA methyltransferase SpoU type" evidence="3">
    <location>
        <begin position="121"/>
        <end position="258"/>
    </location>
</feature>
<name>A0ABQ5YP05_9BURK</name>
<evidence type="ECO:0000313" key="4">
    <source>
        <dbReference type="EMBL" id="GLR26318.1"/>
    </source>
</evidence>
<evidence type="ECO:0000313" key="5">
    <source>
        <dbReference type="Proteomes" id="UP001156664"/>
    </source>
</evidence>
<dbReference type="Pfam" id="PF00588">
    <property type="entry name" value="SpoU_methylase"/>
    <property type="match status" value="1"/>
</dbReference>
<accession>A0ABQ5YP05</accession>
<reference evidence="5" key="1">
    <citation type="journal article" date="2019" name="Int. J. Syst. Evol. Microbiol.">
        <title>The Global Catalogue of Microorganisms (GCM) 10K type strain sequencing project: providing services to taxonomists for standard genome sequencing and annotation.</title>
        <authorList>
            <consortium name="The Broad Institute Genomics Platform"/>
            <consortium name="The Broad Institute Genome Sequencing Center for Infectious Disease"/>
            <person name="Wu L."/>
            <person name="Ma J."/>
        </authorList>
    </citation>
    <scope>NUCLEOTIDE SEQUENCE [LARGE SCALE GENOMIC DNA]</scope>
    <source>
        <strain evidence="5">NBRC 105857</strain>
    </source>
</reference>
<proteinExistence type="predicted"/>
<dbReference type="InterPro" id="IPR029064">
    <property type="entry name" value="Ribosomal_eL30-like_sf"/>
</dbReference>
<dbReference type="SUPFAM" id="SSF75217">
    <property type="entry name" value="alpha/beta knot"/>
    <property type="match status" value="1"/>
</dbReference>
<dbReference type="InterPro" id="IPR029026">
    <property type="entry name" value="tRNA_m1G_MTases_N"/>
</dbReference>
<dbReference type="Gene3D" id="3.40.1280.10">
    <property type="match status" value="1"/>
</dbReference>
<sequence length="265" mass="28931">MGLHFIESAANDTFKTACKLASSTQGLKKEGLAFAEGLHLFESLFAHSDRFDIQMLWVPQSLLDHEDFKAMNRAPRLQAIDWLVLPDRLYSKLTRVEKPTGPGVFFRVPEEATALNPNQDVVLLDGVQDPGNTGTLIRTAVAAGITQVVITDGGAWAWGDKVLRAAMGGHVAAHFFSTKTLLNTLEKKALPIRTTALQPNSASLFDCDLRAPGVWVFGSEGQGVSPFWLSRATECIRIPQSPLIESLNVAVSSAVCLYEQVRQRG</sequence>
<evidence type="ECO:0000259" key="3">
    <source>
        <dbReference type="Pfam" id="PF00588"/>
    </source>
</evidence>
<comment type="caution">
    <text evidence="4">The sequence shown here is derived from an EMBL/GenBank/DDBJ whole genome shotgun (WGS) entry which is preliminary data.</text>
</comment>
<dbReference type="PANTHER" id="PTHR43191">
    <property type="entry name" value="RRNA METHYLTRANSFERASE 3"/>
    <property type="match status" value="1"/>
</dbReference>
<dbReference type="RefSeq" id="WP_284280870.1">
    <property type="nucleotide sequence ID" value="NZ_BSOJ01000015.1"/>
</dbReference>
<dbReference type="InterPro" id="IPR029028">
    <property type="entry name" value="Alpha/beta_knot_MTases"/>
</dbReference>
<keyword evidence="5" id="KW-1185">Reference proteome</keyword>
<evidence type="ECO:0000256" key="1">
    <source>
        <dbReference type="ARBA" id="ARBA00022603"/>
    </source>
</evidence>
<dbReference type="Proteomes" id="UP001156664">
    <property type="component" value="Unassembled WGS sequence"/>
</dbReference>
<dbReference type="GO" id="GO:0008168">
    <property type="term" value="F:methyltransferase activity"/>
    <property type="evidence" value="ECO:0007669"/>
    <property type="project" value="UniProtKB-KW"/>
</dbReference>
<dbReference type="PANTHER" id="PTHR43191:SF2">
    <property type="entry name" value="RRNA METHYLTRANSFERASE 3, MITOCHONDRIAL"/>
    <property type="match status" value="1"/>
</dbReference>
<dbReference type="SUPFAM" id="SSF55315">
    <property type="entry name" value="L30e-like"/>
    <property type="match status" value="1"/>
</dbReference>
<protein>
    <submittedName>
        <fullName evidence="4">RNA methyltransferase</fullName>
    </submittedName>
</protein>